<proteinExistence type="inferred from homology"/>
<dbReference type="InterPro" id="IPR036318">
    <property type="entry name" value="FAD-bd_PCMH-like_sf"/>
</dbReference>
<keyword evidence="3" id="KW-0285">Flavoprotein</keyword>
<evidence type="ECO:0000256" key="5">
    <source>
        <dbReference type="ARBA" id="ARBA00022946"/>
    </source>
</evidence>
<feature type="domain" description="FAD-binding PCMH-type" evidence="8">
    <location>
        <begin position="38"/>
        <end position="225"/>
    </location>
</feature>
<evidence type="ECO:0000256" key="1">
    <source>
        <dbReference type="ARBA" id="ARBA00001974"/>
    </source>
</evidence>
<evidence type="ECO:0000259" key="8">
    <source>
        <dbReference type="PROSITE" id="PS51387"/>
    </source>
</evidence>
<dbReference type="RefSeq" id="WP_310799352.1">
    <property type="nucleotide sequence ID" value="NZ_CP123872.1"/>
</dbReference>
<keyword evidence="10" id="KW-1185">Reference proteome</keyword>
<dbReference type="PANTHER" id="PTHR11748">
    <property type="entry name" value="D-LACTATE DEHYDROGENASE"/>
    <property type="match status" value="1"/>
</dbReference>
<dbReference type="Pfam" id="PF02913">
    <property type="entry name" value="FAD-oxidase_C"/>
    <property type="match status" value="1"/>
</dbReference>
<dbReference type="KEGG" id="tmk:QGN29_03820"/>
<keyword evidence="6" id="KW-0560">Oxidoreductase</keyword>
<dbReference type="GO" id="GO:0071949">
    <property type="term" value="F:FAD binding"/>
    <property type="evidence" value="ECO:0007669"/>
    <property type="project" value="InterPro"/>
</dbReference>
<dbReference type="Proteomes" id="UP001268683">
    <property type="component" value="Chromosome"/>
</dbReference>
<sequence>MSLPASLLKDLTALVGDDCVIVDEAERAYFSQDVSGISDSLTGAIVQPNTKEELAQVVKLAVEAGVAILPRGGGMSYTNGYCPQSSKSLSIDTQRLNRIIEVNSEDMYVTVEAGCTWKSLYEDLLEKGLRTPYWGTLSGIYATVGGSVSQNSIFFGSGQFGTAADSVLAFEIVLADGSIMKTGAAAVKGGSPFMRHYGPDLTGLFTSDAGALGVKATITLRLIRQPKYDAHCSYNFPTVDSMFEAASSVARAGLASESFGFDPVLHGQRMKRESMSRDLKSLGNVMKKSGSVFSAMKEGIKIAFAGRRYMEDVIYAYNFSTESHSQQGAKDAIHAIEKIAENAGGLAVENSIPQIVRANPFVPLNNMVGPQGERWLPVHGLVPHSKAIDCVHELNKAFSSHEKAIKEHGIEIGYLFATVSSNISVVELVFFWPDKLEEIQKRTVEKSVLKRFTDFGDRPDARALVQELKNHALKIYQEMGSTHLQIGRTYPYHQSLDPATFALVKNLKKSLDPKGLINPGVLGL</sequence>
<dbReference type="Gene3D" id="3.30.465.10">
    <property type="match status" value="1"/>
</dbReference>
<keyword evidence="5" id="KW-0809">Transit peptide</keyword>
<dbReference type="InterPro" id="IPR016169">
    <property type="entry name" value="FAD-bd_PCMH_sub2"/>
</dbReference>
<accession>A0AA52EJ75</accession>
<name>A0AA52EJ75_9PROT</name>
<comment type="cofactor">
    <cofactor evidence="1">
        <name>FAD</name>
        <dbReference type="ChEBI" id="CHEBI:57692"/>
    </cofactor>
</comment>
<dbReference type="PANTHER" id="PTHR11748:SF111">
    <property type="entry name" value="D-LACTATE DEHYDROGENASE, MITOCHONDRIAL-RELATED"/>
    <property type="match status" value="1"/>
</dbReference>
<reference evidence="9" key="1">
    <citation type="submission" date="2023-04" db="EMBL/GenBank/DDBJ databases">
        <title>Complete genome sequence of Temperatibacter marinus.</title>
        <authorList>
            <person name="Rong J.-C."/>
            <person name="Yi M.-L."/>
            <person name="Zhao Q."/>
        </authorList>
    </citation>
    <scope>NUCLEOTIDE SEQUENCE</scope>
    <source>
        <strain evidence="9">NBRC 110045</strain>
    </source>
</reference>
<gene>
    <name evidence="9" type="ORF">QGN29_03820</name>
</gene>
<dbReference type="SUPFAM" id="SSF56176">
    <property type="entry name" value="FAD-binding/transporter-associated domain-like"/>
    <property type="match status" value="1"/>
</dbReference>
<evidence type="ECO:0000256" key="2">
    <source>
        <dbReference type="ARBA" id="ARBA00008000"/>
    </source>
</evidence>
<dbReference type="Pfam" id="PF01565">
    <property type="entry name" value="FAD_binding_4"/>
    <property type="match status" value="1"/>
</dbReference>
<evidence type="ECO:0000256" key="7">
    <source>
        <dbReference type="ARBA" id="ARBA00038897"/>
    </source>
</evidence>
<keyword evidence="4" id="KW-0274">FAD</keyword>
<dbReference type="InterPro" id="IPR004113">
    <property type="entry name" value="FAD-bd_oxidored_4_C"/>
</dbReference>
<protein>
    <recommendedName>
        <fullName evidence="7">D-lactate dehydrogenase (cytochrome)</fullName>
        <ecNumber evidence="7">1.1.2.4</ecNumber>
    </recommendedName>
</protein>
<comment type="similarity">
    <text evidence="2">Belongs to the FAD-binding oxidoreductase/transferase type 4 family.</text>
</comment>
<dbReference type="GO" id="GO:0004458">
    <property type="term" value="F:D-lactate dehydrogenase (cytochrome) activity"/>
    <property type="evidence" value="ECO:0007669"/>
    <property type="project" value="UniProtKB-EC"/>
</dbReference>
<dbReference type="EC" id="1.1.2.4" evidence="7"/>
<evidence type="ECO:0000313" key="9">
    <source>
        <dbReference type="EMBL" id="WND03499.1"/>
    </source>
</evidence>
<evidence type="ECO:0000313" key="10">
    <source>
        <dbReference type="Proteomes" id="UP001268683"/>
    </source>
</evidence>
<evidence type="ECO:0000256" key="4">
    <source>
        <dbReference type="ARBA" id="ARBA00022827"/>
    </source>
</evidence>
<dbReference type="InterPro" id="IPR006094">
    <property type="entry name" value="Oxid_FAD_bind_N"/>
</dbReference>
<dbReference type="InterPro" id="IPR016164">
    <property type="entry name" value="FAD-linked_Oxase-like_C"/>
</dbReference>
<dbReference type="SUPFAM" id="SSF55103">
    <property type="entry name" value="FAD-linked oxidases, C-terminal domain"/>
    <property type="match status" value="1"/>
</dbReference>
<evidence type="ECO:0000256" key="6">
    <source>
        <dbReference type="ARBA" id="ARBA00023002"/>
    </source>
</evidence>
<dbReference type="PROSITE" id="PS51387">
    <property type="entry name" value="FAD_PCMH"/>
    <property type="match status" value="1"/>
</dbReference>
<organism evidence="9 10">
    <name type="scientific">Temperatibacter marinus</name>
    <dbReference type="NCBI Taxonomy" id="1456591"/>
    <lineage>
        <taxon>Bacteria</taxon>
        <taxon>Pseudomonadati</taxon>
        <taxon>Pseudomonadota</taxon>
        <taxon>Alphaproteobacteria</taxon>
        <taxon>Kordiimonadales</taxon>
        <taxon>Temperatibacteraceae</taxon>
        <taxon>Temperatibacter</taxon>
    </lineage>
</organism>
<dbReference type="EMBL" id="CP123872">
    <property type="protein sequence ID" value="WND03499.1"/>
    <property type="molecule type" value="Genomic_DNA"/>
</dbReference>
<dbReference type="GO" id="GO:1903457">
    <property type="term" value="P:lactate catabolic process"/>
    <property type="evidence" value="ECO:0007669"/>
    <property type="project" value="TreeGrafter"/>
</dbReference>
<dbReference type="AlphaFoldDB" id="A0AA52EJ75"/>
<dbReference type="InterPro" id="IPR016166">
    <property type="entry name" value="FAD-bd_PCMH"/>
</dbReference>
<dbReference type="GO" id="GO:0008720">
    <property type="term" value="F:D-lactate dehydrogenase (NAD+) activity"/>
    <property type="evidence" value="ECO:0007669"/>
    <property type="project" value="TreeGrafter"/>
</dbReference>
<evidence type="ECO:0000256" key="3">
    <source>
        <dbReference type="ARBA" id="ARBA00022630"/>
    </source>
</evidence>